<accession>A0A7V6DR47</accession>
<name>A0A7V6DR47_9BACT</name>
<dbReference type="AlphaFoldDB" id="A0A7V6DR47"/>
<protein>
    <submittedName>
        <fullName evidence="1">Uncharacterized protein</fullName>
    </submittedName>
</protein>
<dbReference type="EMBL" id="DTGR01000231">
    <property type="protein sequence ID" value="HHS30998.1"/>
    <property type="molecule type" value="Genomic_DNA"/>
</dbReference>
<comment type="caution">
    <text evidence="1">The sequence shown here is derived from an EMBL/GenBank/DDBJ whole genome shotgun (WGS) entry which is preliminary data.</text>
</comment>
<proteinExistence type="predicted"/>
<organism evidence="1">
    <name type="scientific">Desulfobacca acetoxidans</name>
    <dbReference type="NCBI Taxonomy" id="60893"/>
    <lineage>
        <taxon>Bacteria</taxon>
        <taxon>Pseudomonadati</taxon>
        <taxon>Thermodesulfobacteriota</taxon>
        <taxon>Desulfobaccia</taxon>
        <taxon>Desulfobaccales</taxon>
        <taxon>Desulfobaccaceae</taxon>
        <taxon>Desulfobacca</taxon>
    </lineage>
</organism>
<gene>
    <name evidence="1" type="ORF">ENV52_15030</name>
</gene>
<reference evidence="1" key="1">
    <citation type="journal article" date="2020" name="mSystems">
        <title>Genome- and Community-Level Interaction Insights into Carbon Utilization and Element Cycling Functions of Hydrothermarchaeota in Hydrothermal Sediment.</title>
        <authorList>
            <person name="Zhou Z."/>
            <person name="Liu Y."/>
            <person name="Xu W."/>
            <person name="Pan J."/>
            <person name="Luo Z.H."/>
            <person name="Li M."/>
        </authorList>
    </citation>
    <scope>NUCLEOTIDE SEQUENCE [LARGE SCALE GENOMIC DNA]</scope>
    <source>
        <strain evidence="1">SpSt-767</strain>
    </source>
</reference>
<evidence type="ECO:0000313" key="1">
    <source>
        <dbReference type="EMBL" id="HHS30998.1"/>
    </source>
</evidence>
<sequence>MKEAVLAALKELVLPELQILKQEMGELKAVQALAKKRLGDLNAHLLDQSRRIDAVREELDGRLDAISEKLKKRLAA</sequence>